<evidence type="ECO:0000313" key="3">
    <source>
        <dbReference type="EMBL" id="CAH7682372.1"/>
    </source>
</evidence>
<dbReference type="GO" id="GO:0006897">
    <property type="term" value="P:endocytosis"/>
    <property type="evidence" value="ECO:0007669"/>
    <property type="project" value="TreeGrafter"/>
</dbReference>
<dbReference type="GO" id="GO:0032934">
    <property type="term" value="F:sterol binding"/>
    <property type="evidence" value="ECO:0007669"/>
    <property type="project" value="TreeGrafter"/>
</dbReference>
<evidence type="ECO:0000256" key="2">
    <source>
        <dbReference type="ARBA" id="ARBA00022553"/>
    </source>
</evidence>
<gene>
    <name evidence="3" type="ORF">PPACK8108_LOCUS15251</name>
</gene>
<dbReference type="SUPFAM" id="SSF144000">
    <property type="entry name" value="Oxysterol-binding protein-like"/>
    <property type="match status" value="1"/>
</dbReference>
<keyword evidence="4" id="KW-1185">Reference proteome</keyword>
<dbReference type="PANTHER" id="PTHR10972:SF205">
    <property type="entry name" value="OXYSTEROL-BINDING PROTEIN 1"/>
    <property type="match status" value="1"/>
</dbReference>
<dbReference type="GO" id="GO:0030011">
    <property type="term" value="P:maintenance of cell polarity"/>
    <property type="evidence" value="ECO:0007669"/>
    <property type="project" value="TreeGrafter"/>
</dbReference>
<sequence>MEITNHRTGERCDANKVKGSVFDQKGNLAWELAGKWKTQLIARRAGSSNLSASTSLVSNKNISSNHHLRQYLQLWKNKEQLGNIPFNLTTFAINLSNINNKLKVWLPPTDCRLNPYQHAFERGAWEKANKLKGALEDYQRLTRWKRETGELPKHQPRWFLIKFLKK</sequence>
<evidence type="ECO:0000313" key="4">
    <source>
        <dbReference type="Proteomes" id="UP001153365"/>
    </source>
</evidence>
<comment type="caution">
    <text evidence="3">The sequence shown here is derived from an EMBL/GenBank/DDBJ whole genome shotgun (WGS) entry which is preliminary data.</text>
</comment>
<comment type="similarity">
    <text evidence="1">Belongs to the OSBP family.</text>
</comment>
<name>A0AAV0B927_PHAPC</name>
<dbReference type="PANTHER" id="PTHR10972">
    <property type="entry name" value="OXYSTEROL-BINDING PROTEIN-RELATED"/>
    <property type="match status" value="1"/>
</dbReference>
<dbReference type="InterPro" id="IPR037239">
    <property type="entry name" value="OSBP_sf"/>
</dbReference>
<dbReference type="GO" id="GO:0005829">
    <property type="term" value="C:cytosol"/>
    <property type="evidence" value="ECO:0007669"/>
    <property type="project" value="TreeGrafter"/>
</dbReference>
<dbReference type="Pfam" id="PF01237">
    <property type="entry name" value="Oxysterol_BP"/>
    <property type="match status" value="1"/>
</dbReference>
<dbReference type="GO" id="GO:0005886">
    <property type="term" value="C:plasma membrane"/>
    <property type="evidence" value="ECO:0007669"/>
    <property type="project" value="TreeGrafter"/>
</dbReference>
<reference evidence="3" key="1">
    <citation type="submission" date="2022-06" db="EMBL/GenBank/DDBJ databases">
        <authorList>
            <consortium name="SYNGENTA / RWTH Aachen University"/>
        </authorList>
    </citation>
    <scope>NUCLEOTIDE SEQUENCE</scope>
</reference>
<proteinExistence type="inferred from homology"/>
<accession>A0AAV0B927</accession>
<dbReference type="Proteomes" id="UP001153365">
    <property type="component" value="Unassembled WGS sequence"/>
</dbReference>
<dbReference type="GO" id="GO:0034727">
    <property type="term" value="P:piecemeal microautophagy of the nucleus"/>
    <property type="evidence" value="ECO:0007669"/>
    <property type="project" value="TreeGrafter"/>
</dbReference>
<dbReference type="GO" id="GO:0005635">
    <property type="term" value="C:nuclear envelope"/>
    <property type="evidence" value="ECO:0007669"/>
    <property type="project" value="TreeGrafter"/>
</dbReference>
<dbReference type="EMBL" id="CALTRL010004040">
    <property type="protein sequence ID" value="CAH7682372.1"/>
    <property type="molecule type" value="Genomic_DNA"/>
</dbReference>
<organism evidence="3 4">
    <name type="scientific">Phakopsora pachyrhizi</name>
    <name type="common">Asian soybean rust disease fungus</name>
    <dbReference type="NCBI Taxonomy" id="170000"/>
    <lineage>
        <taxon>Eukaryota</taxon>
        <taxon>Fungi</taxon>
        <taxon>Dikarya</taxon>
        <taxon>Basidiomycota</taxon>
        <taxon>Pucciniomycotina</taxon>
        <taxon>Pucciniomycetes</taxon>
        <taxon>Pucciniales</taxon>
        <taxon>Phakopsoraceae</taxon>
        <taxon>Phakopsora</taxon>
    </lineage>
</organism>
<dbReference type="GO" id="GO:0006887">
    <property type="term" value="P:exocytosis"/>
    <property type="evidence" value="ECO:0007669"/>
    <property type="project" value="TreeGrafter"/>
</dbReference>
<dbReference type="AlphaFoldDB" id="A0AAV0B927"/>
<dbReference type="InterPro" id="IPR000648">
    <property type="entry name" value="Oxysterol-bd"/>
</dbReference>
<keyword evidence="2" id="KW-0597">Phosphoprotein</keyword>
<dbReference type="GO" id="GO:0097038">
    <property type="term" value="C:perinuclear endoplasmic reticulum"/>
    <property type="evidence" value="ECO:0007669"/>
    <property type="project" value="TreeGrafter"/>
</dbReference>
<protein>
    <submittedName>
        <fullName evidence="3">Oxysterol-binding protein</fullName>
    </submittedName>
</protein>
<evidence type="ECO:0000256" key="1">
    <source>
        <dbReference type="ARBA" id="ARBA00008842"/>
    </source>
</evidence>